<name>A0A2W4CPW1_9HYPH</name>
<dbReference type="OrthoDB" id="8281686at2"/>
<proteinExistence type="predicted"/>
<reference evidence="1 2" key="1">
    <citation type="journal article" date="2018" name="Sci. Rep.">
        <title>Rhizobium tumorigenes sp. nov., a novel plant tumorigenic bacterium isolated from cane gall tumors on thornless blackberry.</title>
        <authorList>
            <person name="Kuzmanovi N."/>
            <person name="Smalla K."/>
            <person name="Gronow S."/>
            <person name="PuBawska J."/>
        </authorList>
    </citation>
    <scope>NUCLEOTIDE SEQUENCE [LARGE SCALE GENOMIC DNA]</scope>
    <source>
        <strain evidence="1 2">CCBAU 85046</strain>
    </source>
</reference>
<accession>A0A2W4CPW1</accession>
<dbReference type="EMBL" id="PCDP01000034">
    <property type="protein sequence ID" value="PZM14411.1"/>
    <property type="molecule type" value="Genomic_DNA"/>
</dbReference>
<dbReference type="Proteomes" id="UP000248925">
    <property type="component" value="Unassembled WGS sequence"/>
</dbReference>
<keyword evidence="2" id="KW-1185">Reference proteome</keyword>
<gene>
    <name evidence="1" type="ORF">CPY51_11375</name>
</gene>
<evidence type="ECO:0000313" key="1">
    <source>
        <dbReference type="EMBL" id="PZM14411.1"/>
    </source>
</evidence>
<sequence>MKHHALEQLQTVAKVNHDYPHAAMSRRERLERWAELLDRNPHRPLSTLYETEYRPALEREAMRVEGSPMSVAFDDPVLRAAGLEGDSYGEAKRFFELTDNQLHRLVCHCHFGGTLSAANAAHHIRAISMGAYRGLFARLLDIFVG</sequence>
<dbReference type="RefSeq" id="WP_111160387.1">
    <property type="nucleotide sequence ID" value="NZ_PCDP01000034.1"/>
</dbReference>
<organism evidence="1 2">
    <name type="scientific">Rhizobium tubonense</name>
    <dbReference type="NCBI Taxonomy" id="484088"/>
    <lineage>
        <taxon>Bacteria</taxon>
        <taxon>Pseudomonadati</taxon>
        <taxon>Pseudomonadota</taxon>
        <taxon>Alphaproteobacteria</taxon>
        <taxon>Hyphomicrobiales</taxon>
        <taxon>Rhizobiaceae</taxon>
        <taxon>Rhizobium/Agrobacterium group</taxon>
        <taxon>Rhizobium</taxon>
    </lineage>
</organism>
<comment type="caution">
    <text evidence="1">The sequence shown here is derived from an EMBL/GenBank/DDBJ whole genome shotgun (WGS) entry which is preliminary data.</text>
</comment>
<dbReference type="AlphaFoldDB" id="A0A2W4CPW1"/>
<evidence type="ECO:0000313" key="2">
    <source>
        <dbReference type="Proteomes" id="UP000248925"/>
    </source>
</evidence>
<protein>
    <submittedName>
        <fullName evidence="1">Uncharacterized protein</fullName>
    </submittedName>
</protein>